<dbReference type="InterPro" id="IPR014729">
    <property type="entry name" value="Rossmann-like_a/b/a_fold"/>
</dbReference>
<dbReference type="PANTHER" id="PTHR46268:SF6">
    <property type="entry name" value="UNIVERSAL STRESS PROTEIN UP12"/>
    <property type="match status" value="1"/>
</dbReference>
<feature type="compositionally biased region" description="Basic and acidic residues" evidence="2">
    <location>
        <begin position="140"/>
        <end position="154"/>
    </location>
</feature>
<dbReference type="Gene3D" id="3.40.50.620">
    <property type="entry name" value="HUPs"/>
    <property type="match status" value="2"/>
</dbReference>
<dbReference type="Proteomes" id="UP000509667">
    <property type="component" value="Chromosome"/>
</dbReference>
<dbReference type="KEGG" id="hrr:HZS55_12535"/>
<evidence type="ECO:0000256" key="1">
    <source>
        <dbReference type="ARBA" id="ARBA00008791"/>
    </source>
</evidence>
<name>A0A7D5P129_9EURY</name>
<comment type="similarity">
    <text evidence="1">Belongs to the universal stress protein A family.</text>
</comment>
<dbReference type="PRINTS" id="PR01438">
    <property type="entry name" value="UNVRSLSTRESS"/>
</dbReference>
<dbReference type="GeneID" id="56078704"/>
<dbReference type="PANTHER" id="PTHR46268">
    <property type="entry name" value="STRESS RESPONSE PROTEIN NHAX"/>
    <property type="match status" value="1"/>
</dbReference>
<proteinExistence type="inferred from homology"/>
<organism evidence="4 5">
    <name type="scientific">Halosimplex rubrum</name>
    <dbReference type="NCBI Taxonomy" id="869889"/>
    <lineage>
        <taxon>Archaea</taxon>
        <taxon>Methanobacteriati</taxon>
        <taxon>Methanobacteriota</taxon>
        <taxon>Stenosarchaea group</taxon>
        <taxon>Halobacteria</taxon>
        <taxon>Halobacteriales</taxon>
        <taxon>Haloarculaceae</taxon>
        <taxon>Halosimplex</taxon>
    </lineage>
</organism>
<evidence type="ECO:0000256" key="2">
    <source>
        <dbReference type="SAM" id="MobiDB-lite"/>
    </source>
</evidence>
<feature type="domain" description="UspA" evidence="3">
    <location>
        <begin position="1"/>
        <end position="138"/>
    </location>
</feature>
<accession>A0A7D5P129</accession>
<evidence type="ECO:0000259" key="3">
    <source>
        <dbReference type="Pfam" id="PF00582"/>
    </source>
</evidence>
<evidence type="ECO:0000313" key="4">
    <source>
        <dbReference type="EMBL" id="QLH78077.1"/>
    </source>
</evidence>
<gene>
    <name evidence="4" type="ORF">HZS55_12535</name>
</gene>
<dbReference type="RefSeq" id="WP_179907999.1">
    <property type="nucleotide sequence ID" value="NZ_CP058910.1"/>
</dbReference>
<dbReference type="OrthoDB" id="105697at2157"/>
<dbReference type="InterPro" id="IPR006016">
    <property type="entry name" value="UspA"/>
</dbReference>
<feature type="region of interest" description="Disordered" evidence="2">
    <location>
        <begin position="136"/>
        <end position="166"/>
    </location>
</feature>
<dbReference type="AlphaFoldDB" id="A0A7D5P129"/>
<dbReference type="CDD" id="cd00293">
    <property type="entry name" value="USP-like"/>
    <property type="match status" value="2"/>
</dbReference>
<keyword evidence="5" id="KW-1185">Reference proteome</keyword>
<dbReference type="InterPro" id="IPR006015">
    <property type="entry name" value="Universal_stress_UspA"/>
</dbReference>
<protein>
    <submittedName>
        <fullName evidence="4">Universal stress protein</fullName>
    </submittedName>
</protein>
<feature type="compositionally biased region" description="Low complexity" evidence="2">
    <location>
        <begin position="157"/>
        <end position="166"/>
    </location>
</feature>
<dbReference type="SUPFAM" id="SSF52402">
    <property type="entry name" value="Adenine nucleotide alpha hydrolases-like"/>
    <property type="match status" value="2"/>
</dbReference>
<feature type="domain" description="UspA" evidence="3">
    <location>
        <begin position="157"/>
        <end position="291"/>
    </location>
</feature>
<dbReference type="Pfam" id="PF00582">
    <property type="entry name" value="Usp"/>
    <property type="match status" value="2"/>
</dbReference>
<dbReference type="EMBL" id="CP058910">
    <property type="protein sequence ID" value="QLH78077.1"/>
    <property type="molecule type" value="Genomic_DNA"/>
</dbReference>
<evidence type="ECO:0000313" key="5">
    <source>
        <dbReference type="Proteomes" id="UP000509667"/>
    </source>
</evidence>
<reference evidence="4 5" key="1">
    <citation type="submission" date="2020-07" db="EMBL/GenBank/DDBJ databases">
        <title>Halosimplex pelagicum sp. nov. and Halosimplex rubrum sp. nov., isolated from salted brown alga Laminaria, and emended description of the genus Halosimplex.</title>
        <authorList>
            <person name="Cui H."/>
        </authorList>
    </citation>
    <scope>NUCLEOTIDE SEQUENCE [LARGE SCALE GENOMIC DNA]</scope>
    <source>
        <strain evidence="4 5">R27</strain>
    </source>
</reference>
<sequence length="295" mass="31036">MYDAILLPTDGSDAAETALDTAVAAAAAHDATLHVLYVADTNQPSLSNVQGQVTDVLEGEGRDIVEEAGARARNAGVETVEEVVQGGPSRTICDYVDDRGIDLVVMGTRGSRDIERIILGSVTERVVRNGSAPVLVVPPESDREYPPESDREYPPESVLVGSDGSDGSGAAVDEGLGIAEATGATLHLVSVLESNVLGIDLGSSQIEEAREQRDEELFAPVRERAADRGVAVETAVEEGDVVETLNEYVDEHGVDLLVVGTHGRTGLDKRILGSVTENLMRSVSVPVLSVRASEA</sequence>